<proteinExistence type="predicted"/>
<dbReference type="AlphaFoldDB" id="A0A4R1YU10"/>
<feature type="transmembrane region" description="Helical" evidence="1">
    <location>
        <begin position="46"/>
        <end position="66"/>
    </location>
</feature>
<gene>
    <name evidence="2" type="ORF">EV216_11150</name>
</gene>
<accession>A0A4R1YU10</accession>
<reference evidence="2 3" key="1">
    <citation type="submission" date="2019-03" db="EMBL/GenBank/DDBJ databases">
        <title>Genomic Encyclopedia of Type Strains, Phase IV (KMG-IV): sequencing the most valuable type-strain genomes for metagenomic binning, comparative biology and taxonomic classification.</title>
        <authorList>
            <person name="Goeker M."/>
        </authorList>
    </citation>
    <scope>NUCLEOTIDE SEQUENCE [LARGE SCALE GENOMIC DNA]</scope>
    <source>
        <strain evidence="2 3">DSM 21153</strain>
    </source>
</reference>
<dbReference type="Pfam" id="PF09945">
    <property type="entry name" value="DUF2177"/>
    <property type="match status" value="1"/>
</dbReference>
<dbReference type="Proteomes" id="UP000295277">
    <property type="component" value="Unassembled WGS sequence"/>
</dbReference>
<keyword evidence="1" id="KW-0812">Transmembrane</keyword>
<comment type="caution">
    <text evidence="2">The sequence shown here is derived from an EMBL/GenBank/DDBJ whole genome shotgun (WGS) entry which is preliminary data.</text>
</comment>
<keyword evidence="1" id="KW-0472">Membrane</keyword>
<dbReference type="InterPro" id="IPR018687">
    <property type="entry name" value="DUF2177_membr"/>
</dbReference>
<organism evidence="2 3">
    <name type="scientific">Rhodovulum steppense</name>
    <dbReference type="NCBI Taxonomy" id="540251"/>
    <lineage>
        <taxon>Bacteria</taxon>
        <taxon>Pseudomonadati</taxon>
        <taxon>Pseudomonadota</taxon>
        <taxon>Alphaproteobacteria</taxon>
        <taxon>Rhodobacterales</taxon>
        <taxon>Paracoccaceae</taxon>
        <taxon>Rhodovulum</taxon>
    </lineage>
</organism>
<keyword evidence="1" id="KW-1133">Transmembrane helix</keyword>
<keyword evidence="3" id="KW-1185">Reference proteome</keyword>
<evidence type="ECO:0000313" key="3">
    <source>
        <dbReference type="Proteomes" id="UP000295277"/>
    </source>
</evidence>
<evidence type="ECO:0000313" key="2">
    <source>
        <dbReference type="EMBL" id="TCM84569.1"/>
    </source>
</evidence>
<dbReference type="EMBL" id="SLVM01000011">
    <property type="protein sequence ID" value="TCM84569.1"/>
    <property type="molecule type" value="Genomic_DNA"/>
</dbReference>
<evidence type="ECO:0000256" key="1">
    <source>
        <dbReference type="SAM" id="Phobius"/>
    </source>
</evidence>
<dbReference type="OrthoDB" id="166547at2"/>
<sequence>MSVVTLIVLYLVTAIFFLAVDAVMLTKFMRPLFERYVGDWLLDSPRLGAAAVFYLAYVAGLVYLVSRPALAAGDPMQALVQGAILGAMAYGTYEFTNWATLRNWSVVQVVVDTTWGAVLTGVSAWVGVTVARAIA</sequence>
<feature type="transmembrane region" description="Helical" evidence="1">
    <location>
        <begin position="115"/>
        <end position="134"/>
    </location>
</feature>
<name>A0A4R1YU10_9RHOB</name>
<feature type="transmembrane region" description="Helical" evidence="1">
    <location>
        <begin position="78"/>
        <end position="95"/>
    </location>
</feature>
<protein>
    <submittedName>
        <fullName evidence="2">Putative membrane protein</fullName>
    </submittedName>
</protein>
<dbReference type="RefSeq" id="WP_132694774.1">
    <property type="nucleotide sequence ID" value="NZ_SLVM01000011.1"/>
</dbReference>